<dbReference type="EMBL" id="AP012337">
    <property type="protein sequence ID" value="BAM01339.1"/>
    <property type="molecule type" value="Genomic_DNA"/>
</dbReference>
<evidence type="ECO:0000313" key="1">
    <source>
        <dbReference type="EMBL" id="BAM01339.1"/>
    </source>
</evidence>
<gene>
    <name evidence="1" type="ordered locus">CLDAP_32990</name>
</gene>
<name>I0I7V1_CALAS</name>
<dbReference type="HOGENOM" id="CLU_122744_0_0_0"/>
<dbReference type="KEGG" id="cap:CLDAP_32990"/>
<dbReference type="AlphaFoldDB" id="I0I7V1"/>
<evidence type="ECO:0000313" key="2">
    <source>
        <dbReference type="Proteomes" id="UP000007880"/>
    </source>
</evidence>
<dbReference type="NCBIfam" id="NF040560">
    <property type="entry name" value="CAS_Csx15"/>
    <property type="match status" value="1"/>
</dbReference>
<accession>I0I7V1</accession>
<dbReference type="PATRIC" id="fig|926550.5.peg.3565"/>
<proteinExistence type="predicted"/>
<protein>
    <submittedName>
        <fullName evidence="1">Uncharacterized protein</fullName>
    </submittedName>
</protein>
<dbReference type="Proteomes" id="UP000007880">
    <property type="component" value="Chromosome"/>
</dbReference>
<dbReference type="CDD" id="cd09766">
    <property type="entry name" value="Csx15_I-U"/>
    <property type="match status" value="1"/>
</dbReference>
<sequence length="133" mass="14770">MNLNKSMILLNFAHPLTTEQLRHIEALLGQPIDRVIEIPSQVDPQQPLAPQVVAMADAAGLTSQQWQTESILINLPSLNYSAALLLAELHGRCGYFPSCIRLRPVKDALPPRFEVAEVLNLQAVRDAARQRRG</sequence>
<dbReference type="eggNOG" id="COG2865">
    <property type="taxonomic scope" value="Bacteria"/>
</dbReference>
<keyword evidence="2" id="KW-1185">Reference proteome</keyword>
<reference evidence="1 2" key="1">
    <citation type="submission" date="2012-02" db="EMBL/GenBank/DDBJ databases">
        <title>Complete genome sequence of Caldilinea aerophila DSM 14535 (= NBRC 102666).</title>
        <authorList>
            <person name="Oguchi A."/>
            <person name="Hosoyama A."/>
            <person name="Sekine M."/>
            <person name="Fukai R."/>
            <person name="Kato Y."/>
            <person name="Nakamura S."/>
            <person name="Hanada S."/>
            <person name="Yamazaki S."/>
            <person name="Fujita N."/>
        </authorList>
    </citation>
    <scope>NUCLEOTIDE SEQUENCE [LARGE SCALE GENOMIC DNA]</scope>
    <source>
        <strain evidence="2">DSM 14535 / JCM 11387 / NBRC 104270 / STL-6-O1</strain>
    </source>
</reference>
<organism evidence="1 2">
    <name type="scientific">Caldilinea aerophila (strain DSM 14535 / JCM 11387 / NBRC 104270 / STL-6-O1)</name>
    <dbReference type="NCBI Taxonomy" id="926550"/>
    <lineage>
        <taxon>Bacteria</taxon>
        <taxon>Bacillati</taxon>
        <taxon>Chloroflexota</taxon>
        <taxon>Caldilineae</taxon>
        <taxon>Caldilineales</taxon>
        <taxon>Caldilineaceae</taxon>
        <taxon>Caldilinea</taxon>
    </lineage>
</organism>
<dbReference type="STRING" id="926550.CLDAP_32990"/>